<dbReference type="Pfam" id="PF00563">
    <property type="entry name" value="EAL"/>
    <property type="match status" value="1"/>
</dbReference>
<dbReference type="CDD" id="cd01948">
    <property type="entry name" value="EAL"/>
    <property type="match status" value="1"/>
</dbReference>
<accession>A0A266Q9J7</accession>
<keyword evidence="3" id="KW-1185">Reference proteome</keyword>
<dbReference type="PROSITE" id="PS50883">
    <property type="entry name" value="EAL"/>
    <property type="match status" value="1"/>
</dbReference>
<organism evidence="2 3">
    <name type="scientific">Cellvibrio mixtus</name>
    <dbReference type="NCBI Taxonomy" id="39650"/>
    <lineage>
        <taxon>Bacteria</taxon>
        <taxon>Pseudomonadati</taxon>
        <taxon>Pseudomonadota</taxon>
        <taxon>Gammaproteobacteria</taxon>
        <taxon>Cellvibrionales</taxon>
        <taxon>Cellvibrionaceae</taxon>
        <taxon>Cellvibrio</taxon>
    </lineage>
</organism>
<dbReference type="InterPro" id="IPR035919">
    <property type="entry name" value="EAL_sf"/>
</dbReference>
<dbReference type="EMBL" id="NHNI01000001">
    <property type="protein sequence ID" value="OZY86573.1"/>
    <property type="molecule type" value="Genomic_DNA"/>
</dbReference>
<dbReference type="SUPFAM" id="SSF141868">
    <property type="entry name" value="EAL domain-like"/>
    <property type="match status" value="1"/>
</dbReference>
<evidence type="ECO:0000259" key="1">
    <source>
        <dbReference type="PROSITE" id="PS50883"/>
    </source>
</evidence>
<dbReference type="SMART" id="SM00052">
    <property type="entry name" value="EAL"/>
    <property type="match status" value="1"/>
</dbReference>
<dbReference type="RefSeq" id="WP_094984207.1">
    <property type="nucleotide sequence ID" value="NZ_NHNI01000001.1"/>
</dbReference>
<sequence>MTANNQCRPTGCEECTNGEGLDFEFTMAFQPIVNSRTGEIFAHEALVRGLNNEGAATIFAQVNDSNRYRFDQACRTKAIKLAAELGMQSLLSINFMPNAVYRPELCIRTTLAAAEKYHFPIEQIIFEITESEKIDDLAHVRNIVDYYRQRGFKTAIDDFGAGYAGLNLLAEIQTDIMKLDMALLRNIHIRKSSQVIVRGIVQVCNELGMTVVAEGIECYEEFAVLQDMGIELFQGYYFARPAFQSLAQVPADVFSAPRGQ</sequence>
<protein>
    <submittedName>
        <fullName evidence="2">Diguanylate phosphodiesterase</fullName>
    </submittedName>
</protein>
<dbReference type="InterPro" id="IPR001633">
    <property type="entry name" value="EAL_dom"/>
</dbReference>
<dbReference type="InterPro" id="IPR050706">
    <property type="entry name" value="Cyclic-di-GMP_PDE-like"/>
</dbReference>
<name>A0A266Q9J7_9GAMM</name>
<proteinExistence type="predicted"/>
<evidence type="ECO:0000313" key="2">
    <source>
        <dbReference type="EMBL" id="OZY86573.1"/>
    </source>
</evidence>
<feature type="domain" description="EAL" evidence="1">
    <location>
        <begin position="8"/>
        <end position="255"/>
    </location>
</feature>
<gene>
    <name evidence="2" type="ORF">CBP51_06010</name>
</gene>
<dbReference type="PANTHER" id="PTHR33121:SF15">
    <property type="entry name" value="BLUE LIGHT- AND TEMPERATURE-REGULATED ANTIREPRESSOR BLUF"/>
    <property type="match status" value="1"/>
</dbReference>
<dbReference type="AlphaFoldDB" id="A0A266Q9J7"/>
<dbReference type="GO" id="GO:0071111">
    <property type="term" value="F:cyclic-guanylate-specific phosphodiesterase activity"/>
    <property type="evidence" value="ECO:0007669"/>
    <property type="project" value="InterPro"/>
</dbReference>
<dbReference type="Gene3D" id="3.20.20.450">
    <property type="entry name" value="EAL domain"/>
    <property type="match status" value="1"/>
</dbReference>
<evidence type="ECO:0000313" key="3">
    <source>
        <dbReference type="Proteomes" id="UP000216101"/>
    </source>
</evidence>
<dbReference type="Proteomes" id="UP000216101">
    <property type="component" value="Unassembled WGS sequence"/>
</dbReference>
<dbReference type="PANTHER" id="PTHR33121">
    <property type="entry name" value="CYCLIC DI-GMP PHOSPHODIESTERASE PDEF"/>
    <property type="match status" value="1"/>
</dbReference>
<reference evidence="3" key="1">
    <citation type="submission" date="2017-05" db="EMBL/GenBank/DDBJ databases">
        <authorList>
            <person name="Barney B.M."/>
        </authorList>
    </citation>
    <scope>NUCLEOTIDE SEQUENCE [LARGE SCALE GENOMIC DNA]</scope>
    <source>
        <strain evidence="3">PSBB022</strain>
    </source>
</reference>
<comment type="caution">
    <text evidence="2">The sequence shown here is derived from an EMBL/GenBank/DDBJ whole genome shotgun (WGS) entry which is preliminary data.</text>
</comment>